<dbReference type="GO" id="GO:0042602">
    <property type="term" value="F:riboflavin reductase (NADPH) activity"/>
    <property type="evidence" value="ECO:0007669"/>
    <property type="project" value="TreeGrafter"/>
</dbReference>
<organism evidence="2 3">
    <name type="scientific">Parafrankia irregularis</name>
    <dbReference type="NCBI Taxonomy" id="795642"/>
    <lineage>
        <taxon>Bacteria</taxon>
        <taxon>Bacillati</taxon>
        <taxon>Actinomycetota</taxon>
        <taxon>Actinomycetes</taxon>
        <taxon>Frankiales</taxon>
        <taxon>Frankiaceae</taxon>
        <taxon>Parafrankia</taxon>
    </lineage>
</organism>
<reference evidence="3" key="1">
    <citation type="submission" date="2015-11" db="EMBL/GenBank/DDBJ databases">
        <authorList>
            <person name="Varghese N."/>
        </authorList>
    </citation>
    <scope>NUCLEOTIDE SEQUENCE [LARGE SCALE GENOMIC DNA]</scope>
    <source>
        <strain evidence="3">DSM 45899</strain>
    </source>
</reference>
<dbReference type="InterPro" id="IPR016040">
    <property type="entry name" value="NAD(P)-bd_dom"/>
</dbReference>
<name>A0A0S4QJN1_9ACTN</name>
<evidence type="ECO:0000313" key="2">
    <source>
        <dbReference type="EMBL" id="CUU54730.1"/>
    </source>
</evidence>
<dbReference type="GO" id="GO:0004074">
    <property type="term" value="F:biliverdin reductase [NAD(P)H] activity"/>
    <property type="evidence" value="ECO:0007669"/>
    <property type="project" value="TreeGrafter"/>
</dbReference>
<proteinExistence type="predicted"/>
<dbReference type="AlphaFoldDB" id="A0A0S4QJN1"/>
<sequence>MRYVVFGANGGTGRVLCQQAVDAGHDVVAVTRDAARFPLSDPRLLVAEADVHDRAAVTRIVGGADAVLSTLGVPFSRREITVYSEGIEIIATAMRRHDVRRVVAVSSSAAYPTRHADGGFLLNRVMQPLLTATMGRTTYRDMRAMEEFLRTSGLDWTVLRPGGLFDAPEPTAYELQEDHSDRIFTSRADLAASMLALAGDDKWVGRCVAVNTTEGAPTLLGMMRREAFSRG</sequence>
<evidence type="ECO:0000313" key="3">
    <source>
        <dbReference type="Proteomes" id="UP000198802"/>
    </source>
</evidence>
<keyword evidence="3" id="KW-1185">Reference proteome</keyword>
<accession>A0A0S4QJN1</accession>
<dbReference type="Proteomes" id="UP000198802">
    <property type="component" value="Unassembled WGS sequence"/>
</dbReference>
<dbReference type="Gene3D" id="3.40.50.720">
    <property type="entry name" value="NAD(P)-binding Rossmann-like Domain"/>
    <property type="match status" value="1"/>
</dbReference>
<dbReference type="InterPro" id="IPR036291">
    <property type="entry name" value="NAD(P)-bd_dom_sf"/>
</dbReference>
<dbReference type="RefSeq" id="WP_091272525.1">
    <property type="nucleotide sequence ID" value="NZ_FAOZ01000003.1"/>
</dbReference>
<protein>
    <submittedName>
        <fullName evidence="2">Putative NADH-flavin reductase</fullName>
    </submittedName>
</protein>
<feature type="domain" description="NAD(P)-binding" evidence="1">
    <location>
        <begin position="7"/>
        <end position="200"/>
    </location>
</feature>
<dbReference type="InterPro" id="IPR051606">
    <property type="entry name" value="Polyketide_Oxido-like"/>
</dbReference>
<dbReference type="SUPFAM" id="SSF51735">
    <property type="entry name" value="NAD(P)-binding Rossmann-fold domains"/>
    <property type="match status" value="1"/>
</dbReference>
<dbReference type="Pfam" id="PF13460">
    <property type="entry name" value="NAD_binding_10"/>
    <property type="match status" value="1"/>
</dbReference>
<dbReference type="PANTHER" id="PTHR43355:SF2">
    <property type="entry name" value="FLAVIN REDUCTASE (NADPH)"/>
    <property type="match status" value="1"/>
</dbReference>
<gene>
    <name evidence="2" type="ORF">Ga0074812_103220</name>
</gene>
<evidence type="ECO:0000259" key="1">
    <source>
        <dbReference type="Pfam" id="PF13460"/>
    </source>
</evidence>
<dbReference type="PANTHER" id="PTHR43355">
    <property type="entry name" value="FLAVIN REDUCTASE (NADPH)"/>
    <property type="match status" value="1"/>
</dbReference>
<dbReference type="EMBL" id="FAOZ01000003">
    <property type="protein sequence ID" value="CUU54730.1"/>
    <property type="molecule type" value="Genomic_DNA"/>
</dbReference>